<feature type="compositionally biased region" description="Basic and acidic residues" evidence="1">
    <location>
        <begin position="130"/>
        <end position="151"/>
    </location>
</feature>
<dbReference type="AlphaFoldDB" id="A0A139KQA7"/>
<evidence type="ECO:0000313" key="9">
    <source>
        <dbReference type="Proteomes" id="UP000365824"/>
    </source>
</evidence>
<evidence type="ECO:0000256" key="2">
    <source>
        <dbReference type="SAM" id="Phobius"/>
    </source>
</evidence>
<keyword evidence="2" id="KW-0472">Membrane</keyword>
<evidence type="ECO:0000259" key="3">
    <source>
        <dbReference type="Pfam" id="PF06580"/>
    </source>
</evidence>
<evidence type="ECO:0000313" key="7">
    <source>
        <dbReference type="EMBL" id="RGX06825.1"/>
    </source>
</evidence>
<feature type="domain" description="Signal transduction histidine kinase internal region" evidence="3">
    <location>
        <begin position="216"/>
        <end position="294"/>
    </location>
</feature>
<keyword evidence="2" id="KW-0812">Transmembrane</keyword>
<feature type="transmembrane region" description="Helical" evidence="2">
    <location>
        <begin position="12"/>
        <end position="34"/>
    </location>
</feature>
<dbReference type="Proteomes" id="UP000473905">
    <property type="component" value="Unassembled WGS sequence"/>
</dbReference>
<keyword evidence="2" id="KW-1133">Transmembrane helix</keyword>
<evidence type="ECO:0000313" key="5">
    <source>
        <dbReference type="EMBL" id="KAA4104947.1"/>
    </source>
</evidence>
<reference evidence="9 10" key="2">
    <citation type="journal article" date="2019" name="Nat. Med.">
        <title>A library of human gut bacterial isolates paired with longitudinal multiomics data enables mechanistic microbiome research.</title>
        <authorList>
            <person name="Poyet M."/>
            <person name="Groussin M."/>
            <person name="Gibbons S.M."/>
            <person name="Avila-Pacheco J."/>
            <person name="Jiang X."/>
            <person name="Kearney S.M."/>
            <person name="Perrotta A.R."/>
            <person name="Berdy B."/>
            <person name="Zhao S."/>
            <person name="Lieberman T.D."/>
            <person name="Swanson P.K."/>
            <person name="Smith M."/>
            <person name="Roesemann S."/>
            <person name="Alexander J.E."/>
            <person name="Rich S.A."/>
            <person name="Livny J."/>
            <person name="Vlamakis H."/>
            <person name="Clish C."/>
            <person name="Bullock K."/>
            <person name="Deik A."/>
            <person name="Scott J."/>
            <person name="Pierce K.A."/>
            <person name="Xavier R.J."/>
            <person name="Alm E.J."/>
        </authorList>
    </citation>
    <scope>NUCLEOTIDE SEQUENCE [LARGE SCALE GENOMIC DNA]</scope>
    <source>
        <strain evidence="5 11">BIOML-A134</strain>
        <strain evidence="6 10">BIOML-A14</strain>
        <strain evidence="4 9">BIOML-A160</strain>
    </source>
</reference>
<accession>A0A139KQA7</accession>
<protein>
    <submittedName>
        <fullName evidence="7">Sensor histidine kinase</fullName>
    </submittedName>
</protein>
<dbReference type="Proteomes" id="UP000365824">
    <property type="component" value="Unassembled WGS sequence"/>
</dbReference>
<dbReference type="InterPro" id="IPR036890">
    <property type="entry name" value="HATPase_C_sf"/>
</dbReference>
<dbReference type="GO" id="GO:0000155">
    <property type="term" value="F:phosphorelay sensor kinase activity"/>
    <property type="evidence" value="ECO:0007669"/>
    <property type="project" value="InterPro"/>
</dbReference>
<dbReference type="EMBL" id="VWKB01000001">
    <property type="protein sequence ID" value="KAA4104947.1"/>
    <property type="molecule type" value="Genomic_DNA"/>
</dbReference>
<keyword evidence="11" id="KW-1185">Reference proteome</keyword>
<dbReference type="Proteomes" id="UP000435985">
    <property type="component" value="Unassembled WGS sequence"/>
</dbReference>
<dbReference type="Gene3D" id="3.30.565.10">
    <property type="entry name" value="Histidine kinase-like ATPase, C-terminal domain"/>
    <property type="match status" value="1"/>
</dbReference>
<dbReference type="InterPro" id="IPR010559">
    <property type="entry name" value="Sig_transdc_His_kin_internal"/>
</dbReference>
<feature type="transmembrane region" description="Helical" evidence="2">
    <location>
        <begin position="54"/>
        <end position="74"/>
    </location>
</feature>
<feature type="transmembrane region" description="Helical" evidence="2">
    <location>
        <begin position="176"/>
        <end position="197"/>
    </location>
</feature>
<evidence type="ECO:0000313" key="8">
    <source>
        <dbReference type="Proteomes" id="UP000286031"/>
    </source>
</evidence>
<dbReference type="Pfam" id="PF06580">
    <property type="entry name" value="His_kinase"/>
    <property type="match status" value="1"/>
</dbReference>
<dbReference type="STRING" id="28116.Bovatus_01843"/>
<evidence type="ECO:0000313" key="11">
    <source>
        <dbReference type="Proteomes" id="UP000473905"/>
    </source>
</evidence>
<gene>
    <name evidence="7" type="ORF">DWV35_20855</name>
    <name evidence="6" type="ORF">F3B98_20650</name>
    <name evidence="5" type="ORF">F3D66_01650</name>
    <name evidence="4" type="ORF">F3F25_09135</name>
</gene>
<dbReference type="InterPro" id="IPR050640">
    <property type="entry name" value="Bact_2-comp_sensor_kinase"/>
</dbReference>
<proteinExistence type="predicted"/>
<dbReference type="EMBL" id="QSBI01000033">
    <property type="protein sequence ID" value="RGX06825.1"/>
    <property type="molecule type" value="Genomic_DNA"/>
</dbReference>
<dbReference type="PANTHER" id="PTHR34220:SF7">
    <property type="entry name" value="SENSOR HISTIDINE KINASE YPDA"/>
    <property type="match status" value="1"/>
</dbReference>
<dbReference type="RefSeq" id="WP_004311753.1">
    <property type="nucleotide sequence ID" value="NZ_CAKJYS010000001.1"/>
</dbReference>
<dbReference type="GO" id="GO:0016020">
    <property type="term" value="C:membrane"/>
    <property type="evidence" value="ECO:0007669"/>
    <property type="project" value="InterPro"/>
</dbReference>
<evidence type="ECO:0000256" key="1">
    <source>
        <dbReference type="SAM" id="MobiDB-lite"/>
    </source>
</evidence>
<evidence type="ECO:0000313" key="4">
    <source>
        <dbReference type="EMBL" id="KAA3929239.1"/>
    </source>
</evidence>
<feature type="region of interest" description="Disordered" evidence="1">
    <location>
        <begin position="130"/>
        <end position="160"/>
    </location>
</feature>
<organism evidence="7 8">
    <name type="scientific">Bacteroides ovatus</name>
    <dbReference type="NCBI Taxonomy" id="28116"/>
    <lineage>
        <taxon>Bacteria</taxon>
        <taxon>Pseudomonadati</taxon>
        <taxon>Bacteroidota</taxon>
        <taxon>Bacteroidia</taxon>
        <taxon>Bacteroidales</taxon>
        <taxon>Bacteroidaceae</taxon>
        <taxon>Bacteroides</taxon>
    </lineage>
</organism>
<comment type="caution">
    <text evidence="7">The sequence shown here is derived from an EMBL/GenBank/DDBJ whole genome shotgun (WGS) entry which is preliminary data.</text>
</comment>
<dbReference type="SUPFAM" id="SSF55874">
    <property type="entry name" value="ATPase domain of HSP90 chaperone/DNA topoisomerase II/histidine kinase"/>
    <property type="match status" value="1"/>
</dbReference>
<reference evidence="7 8" key="1">
    <citation type="submission" date="2018-08" db="EMBL/GenBank/DDBJ databases">
        <title>A genome reference for cultivated species of the human gut microbiota.</title>
        <authorList>
            <person name="Zou Y."/>
            <person name="Xue W."/>
            <person name="Luo G."/>
        </authorList>
    </citation>
    <scope>NUCLEOTIDE SEQUENCE [LARGE SCALE GENOMIC DNA]</scope>
    <source>
        <strain evidence="7 8">AF04-46</strain>
    </source>
</reference>
<keyword evidence="7" id="KW-0808">Transferase</keyword>
<sequence length="404" mass="47529">MKRLRKQHVLEQSIYGAIWIVIFLLPLIGGYFAMSGGLEREETRMVIRESWLSILPFFVLFLLNNYGLVPYFLFKKRYWQYTVSLIFVIGMICWLSPFPSANHFPKDFKRGELPLRMKENRRDQIIKTREKAREEGDVHWHESNPEQRPRGMGDPNGPGRFPKPTPFPYPPFVLRYLIHFIIAFLMVGFNIAIKLFFKSFRDEEMLKELEHQRLQSELQYLKYQINPHFFMNTLNNIHALVDIDTGKAKSTIVELSKLMRYVLYEASNKTILLSREVQFLKNYIALMSLRYTNKVSIQMDFPAEVPEVQIPPLLFVSFVENAFKHGVSYRSESFIHVLIQLDEGNRLSFRCSNSNNGSADEQHHGIGLENIRKRLRLLFGNDYTLSITEEEHKFDVLLIIPLLE</sequence>
<evidence type="ECO:0000313" key="10">
    <source>
        <dbReference type="Proteomes" id="UP000435985"/>
    </source>
</evidence>
<dbReference type="Proteomes" id="UP000286031">
    <property type="component" value="Unassembled WGS sequence"/>
</dbReference>
<dbReference type="PANTHER" id="PTHR34220">
    <property type="entry name" value="SENSOR HISTIDINE KINASE YPDA"/>
    <property type="match status" value="1"/>
</dbReference>
<feature type="transmembrane region" description="Helical" evidence="2">
    <location>
        <begin position="81"/>
        <end position="98"/>
    </location>
</feature>
<evidence type="ECO:0000313" key="6">
    <source>
        <dbReference type="EMBL" id="KAA4662043.1"/>
    </source>
</evidence>
<dbReference type="EMBL" id="VWLB01000012">
    <property type="protein sequence ID" value="KAA3929239.1"/>
    <property type="molecule type" value="Genomic_DNA"/>
</dbReference>
<dbReference type="EMBL" id="VWFO01000032">
    <property type="protein sequence ID" value="KAA4662043.1"/>
    <property type="molecule type" value="Genomic_DNA"/>
</dbReference>
<keyword evidence="7" id="KW-0418">Kinase</keyword>
<name>A0A139KQA7_BACOV</name>